<sequence length="437" mass="48244">MSPQLTLQTPLQIPPEEIPSYLKKLWSQDQSDNKGANTFCLLVWQPAWIEQKLVGAGRINGPVLGNQRSELIEEARKIVLETNLPHSTPPLAKEVFTSIQSKLLSDQEEDLRGQHIDSAISQLQPRRLITLAPSLNQGHDLETLVAAYCPLPEEGGGNSACGDVIVLKGDIDALKDGLPIVEELIPNDLPSWLWWNGSLDEDPSLLNQLALPARRIIIDSAIGEPTRCLDVLQQRIKSGQAVNDLNWLRLRTWRETLAMVFDPPTQRSSLANIINLDIDIEGEHVIQGLLLASWIADRLGWKLKKNFSREGNSLNTQFQRPDNEIVNFRLMQLPVGNPSIHPGQIIGLRLICKPEEAHKTGLCVILASESGECMRLEAGGMASMELLEEVVPTQNNQVETDVALLLESSRGSTSPLLSNAAPIAGELLSLIESKNNF</sequence>
<dbReference type="EMBL" id="AE017126">
    <property type="protein sequence ID" value="AAQ00170.1"/>
    <property type="molecule type" value="Genomic_DNA"/>
</dbReference>
<evidence type="ECO:0000259" key="1">
    <source>
        <dbReference type="Pfam" id="PF10128"/>
    </source>
</evidence>
<protein>
    <submittedName>
        <fullName evidence="3">Glucose-6-P dehydrogenase subunit</fullName>
    </submittedName>
</protein>
<dbReference type="InterPro" id="IPR046801">
    <property type="entry name" value="OpcA_G6PD_N"/>
</dbReference>
<dbReference type="PANTHER" id="PTHR38658:SF1">
    <property type="entry name" value="OXPP CYCLE PROTEIN OPCA-RELATED"/>
    <property type="match status" value="1"/>
</dbReference>
<dbReference type="OrthoDB" id="128564at2"/>
<dbReference type="PANTHER" id="PTHR38658">
    <property type="entry name" value="OXPP CYCLE PROTEIN OPCA-RELATED"/>
    <property type="match status" value="1"/>
</dbReference>
<dbReference type="InterPro" id="IPR046802">
    <property type="entry name" value="OpcA_G6PD_C"/>
</dbReference>
<dbReference type="Pfam" id="PF10128">
    <property type="entry name" value="OpcA_G6PD_assem"/>
    <property type="match status" value="1"/>
</dbReference>
<organism evidence="3 4">
    <name type="scientific">Prochlorococcus marinus (strain SARG / CCMP1375 / SS120)</name>
    <dbReference type="NCBI Taxonomy" id="167539"/>
    <lineage>
        <taxon>Bacteria</taxon>
        <taxon>Bacillati</taxon>
        <taxon>Cyanobacteriota</taxon>
        <taxon>Cyanophyceae</taxon>
        <taxon>Synechococcales</taxon>
        <taxon>Prochlorococcaceae</taxon>
        <taxon>Prochlorococcus</taxon>
    </lineage>
</organism>
<dbReference type="STRING" id="167539.Pro_1125"/>
<dbReference type="PATRIC" id="fig|167539.5.peg.1177"/>
<dbReference type="HOGENOM" id="CLU_048410_0_0_3"/>
<accession>Q7VBG9</accession>
<feature type="domain" description="Glucose-6-phosphate dehydrogenase assembly protein OpcA N-terminal" evidence="1">
    <location>
        <begin position="118"/>
        <end position="233"/>
    </location>
</feature>
<dbReference type="RefSeq" id="WP_011125277.1">
    <property type="nucleotide sequence ID" value="NC_005042.1"/>
</dbReference>
<evidence type="ECO:0000313" key="4">
    <source>
        <dbReference type="Proteomes" id="UP000001420"/>
    </source>
</evidence>
<dbReference type="Proteomes" id="UP000001420">
    <property type="component" value="Chromosome"/>
</dbReference>
<name>Q7VBG9_PROMA</name>
<evidence type="ECO:0000313" key="3">
    <source>
        <dbReference type="EMBL" id="AAQ00170.1"/>
    </source>
</evidence>
<dbReference type="AlphaFoldDB" id="Q7VBG9"/>
<keyword evidence="4" id="KW-1185">Reference proteome</keyword>
<feature type="domain" description="Glucose-6-phosphate dehydrogenase assembly protein OpcA C-terminal" evidence="2">
    <location>
        <begin position="241"/>
        <end position="408"/>
    </location>
</feature>
<dbReference type="Pfam" id="PF20171">
    <property type="entry name" value="OpcA_G6PD_C"/>
    <property type="match status" value="1"/>
</dbReference>
<reference evidence="3 4" key="1">
    <citation type="journal article" date="2003" name="Proc. Natl. Acad. Sci. U.S.A.">
        <title>Genome sequence of the cyanobacterium Prochlorococcus marinus SS120, a nearly minimal oxyphototrophic genome.</title>
        <authorList>
            <person name="Dufresne A."/>
            <person name="Salanoubat M."/>
            <person name="Partensky F."/>
            <person name="Artiguenave F."/>
            <person name="Axmann I.M."/>
            <person name="Barbe V."/>
            <person name="Duprat S."/>
            <person name="Galperin M.Y."/>
            <person name="Koonin E.V."/>
            <person name="Le Gall F."/>
            <person name="Makarova K.S."/>
            <person name="Ostrowski M."/>
            <person name="Oztas S."/>
            <person name="Robert C."/>
            <person name="Rogozin I.B."/>
            <person name="Scanlan D.J."/>
            <person name="Tandeau de Marsac N."/>
            <person name="Weissenbach J."/>
            <person name="Wincker P."/>
            <person name="Wolf Y.I."/>
            <person name="Hess W.R."/>
        </authorList>
    </citation>
    <scope>NUCLEOTIDE SEQUENCE [LARGE SCALE GENOMIC DNA]</scope>
    <source>
        <strain evidence="4">SARG / CCMP1375 / SS120</strain>
    </source>
</reference>
<dbReference type="InterPro" id="IPR004555">
    <property type="entry name" value="G6PDH_assembly_OpcA"/>
</dbReference>
<evidence type="ECO:0000259" key="2">
    <source>
        <dbReference type="Pfam" id="PF20171"/>
    </source>
</evidence>
<dbReference type="EnsemblBacteria" id="AAQ00170">
    <property type="protein sequence ID" value="AAQ00170"/>
    <property type="gene ID" value="Pro_1125"/>
</dbReference>
<dbReference type="KEGG" id="pma:Pro_1125"/>
<dbReference type="eggNOG" id="COG3429">
    <property type="taxonomic scope" value="Bacteria"/>
</dbReference>
<proteinExistence type="predicted"/>
<gene>
    <name evidence="3" type="ordered locus">Pro_1125</name>
</gene>